<reference evidence="4" key="1">
    <citation type="journal article" date="2019" name="Int. J. Syst. Evol. Microbiol.">
        <title>The Global Catalogue of Microorganisms (GCM) 10K type strain sequencing project: providing services to taxonomists for standard genome sequencing and annotation.</title>
        <authorList>
            <consortium name="The Broad Institute Genomics Platform"/>
            <consortium name="The Broad Institute Genome Sequencing Center for Infectious Disease"/>
            <person name="Wu L."/>
            <person name="Ma J."/>
        </authorList>
    </citation>
    <scope>NUCLEOTIDE SEQUENCE [LARGE SCALE GENOMIC DNA]</scope>
    <source>
        <strain evidence="4">JCM 17927</strain>
    </source>
</reference>
<keyword evidence="4" id="KW-1185">Reference proteome</keyword>
<dbReference type="RefSeq" id="WP_345248979.1">
    <property type="nucleotide sequence ID" value="NZ_BAABHD010000083.1"/>
</dbReference>
<accession>A0ABP8NJN0</accession>
<evidence type="ECO:0000313" key="3">
    <source>
        <dbReference type="EMBL" id="GAA4468433.1"/>
    </source>
</evidence>
<proteinExistence type="inferred from homology"/>
<evidence type="ECO:0000313" key="4">
    <source>
        <dbReference type="Proteomes" id="UP001501175"/>
    </source>
</evidence>
<dbReference type="InterPro" id="IPR052226">
    <property type="entry name" value="UPF0332_toxin"/>
</dbReference>
<protein>
    <submittedName>
        <fullName evidence="3">HEPN domain-containing protein</fullName>
    </submittedName>
</protein>
<dbReference type="InterPro" id="IPR007842">
    <property type="entry name" value="HEPN_dom"/>
</dbReference>
<sequence length="125" mass="14320">MTPNLASYLKKSEEQLATAKTLAAITPTTPSIVHNCYYAFFWAVRGLLTEKGVIVKKHSGAHQMFGLHYIKTGDVPGKSNDYLYDLFEQRLIAYYDVEGEFDAEQITTLIQRTEEFLNFVREKYA</sequence>
<dbReference type="EMBL" id="BAABHD010000083">
    <property type="protein sequence ID" value="GAA4468433.1"/>
    <property type="molecule type" value="Genomic_DNA"/>
</dbReference>
<dbReference type="Proteomes" id="UP001501175">
    <property type="component" value="Unassembled WGS sequence"/>
</dbReference>
<evidence type="ECO:0000259" key="2">
    <source>
        <dbReference type="Pfam" id="PF05168"/>
    </source>
</evidence>
<dbReference type="PANTHER" id="PTHR36565:SF1">
    <property type="entry name" value="UPF0332 PROTEIN TM_1000"/>
    <property type="match status" value="1"/>
</dbReference>
<dbReference type="PANTHER" id="PTHR36565">
    <property type="entry name" value="UPF0332 PROTEIN TM_1000"/>
    <property type="match status" value="1"/>
</dbReference>
<feature type="domain" description="HEPN" evidence="2">
    <location>
        <begin position="8"/>
        <end position="122"/>
    </location>
</feature>
<comment type="similarity">
    <text evidence="1">Belongs to the UPF0332 family.</text>
</comment>
<name>A0ABP8NJN0_9BACT</name>
<dbReference type="Gene3D" id="1.20.120.330">
    <property type="entry name" value="Nucleotidyltransferases domain 2"/>
    <property type="match status" value="1"/>
</dbReference>
<dbReference type="Pfam" id="PF05168">
    <property type="entry name" value="HEPN"/>
    <property type="match status" value="1"/>
</dbReference>
<organism evidence="3 4">
    <name type="scientific">Nibrella saemangeumensis</name>
    <dbReference type="NCBI Taxonomy" id="1084526"/>
    <lineage>
        <taxon>Bacteria</taxon>
        <taxon>Pseudomonadati</taxon>
        <taxon>Bacteroidota</taxon>
        <taxon>Cytophagia</taxon>
        <taxon>Cytophagales</taxon>
        <taxon>Spirosomataceae</taxon>
        <taxon>Nibrella</taxon>
    </lineage>
</organism>
<comment type="caution">
    <text evidence="3">The sequence shown here is derived from an EMBL/GenBank/DDBJ whole genome shotgun (WGS) entry which is preliminary data.</text>
</comment>
<gene>
    <name evidence="3" type="ORF">GCM10023189_53780</name>
</gene>
<evidence type="ECO:0000256" key="1">
    <source>
        <dbReference type="ARBA" id="ARBA00038248"/>
    </source>
</evidence>